<dbReference type="Proteomes" id="UP000295310">
    <property type="component" value="Unassembled WGS sequence"/>
</dbReference>
<dbReference type="RefSeq" id="WP_133430941.1">
    <property type="nucleotide sequence ID" value="NZ_SCWA01000001.1"/>
</dbReference>
<accession>A0A4R6BGK6</accession>
<protein>
    <submittedName>
        <fullName evidence="3">Transcriptional regulator</fullName>
    </submittedName>
</protein>
<dbReference type="Pfam" id="PF01381">
    <property type="entry name" value="HTH_3"/>
    <property type="match status" value="1"/>
</dbReference>
<proteinExistence type="predicted"/>
<dbReference type="PANTHER" id="PTHR46558">
    <property type="entry name" value="TRACRIPTIONAL REGULATORY PROTEIN-RELATED-RELATED"/>
    <property type="match status" value="1"/>
</dbReference>
<dbReference type="EMBL" id="SCWA01000001">
    <property type="protein sequence ID" value="TDL99047.1"/>
    <property type="molecule type" value="Genomic_DNA"/>
</dbReference>
<sequence length="68" mass="8138">MNRVRKYRKLNHMTQLELARTIDVTRQTINMIENNNYNPTLELCTKIAYALNTDLNTLFWEVESNDTF</sequence>
<name>A0A4R6BGK6_9STAP</name>
<keyword evidence="4" id="KW-1185">Reference proteome</keyword>
<organism evidence="3 4">
    <name type="scientific">Macrococcus brunensis</name>
    <dbReference type="NCBI Taxonomy" id="198483"/>
    <lineage>
        <taxon>Bacteria</taxon>
        <taxon>Bacillati</taxon>
        <taxon>Bacillota</taxon>
        <taxon>Bacilli</taxon>
        <taxon>Bacillales</taxon>
        <taxon>Staphylococcaceae</taxon>
        <taxon>Macrococcus</taxon>
    </lineage>
</organism>
<dbReference type="SMART" id="SM00530">
    <property type="entry name" value="HTH_XRE"/>
    <property type="match status" value="1"/>
</dbReference>
<evidence type="ECO:0000259" key="2">
    <source>
        <dbReference type="PROSITE" id="PS50943"/>
    </source>
</evidence>
<gene>
    <name evidence="3" type="ORF">ERX27_00970</name>
</gene>
<dbReference type="InterPro" id="IPR010982">
    <property type="entry name" value="Lambda_DNA-bd_dom_sf"/>
</dbReference>
<evidence type="ECO:0000313" key="4">
    <source>
        <dbReference type="Proteomes" id="UP000295310"/>
    </source>
</evidence>
<feature type="domain" description="HTH cro/C1-type" evidence="2">
    <location>
        <begin position="4"/>
        <end position="58"/>
    </location>
</feature>
<dbReference type="SUPFAM" id="SSF47413">
    <property type="entry name" value="lambda repressor-like DNA-binding domains"/>
    <property type="match status" value="1"/>
</dbReference>
<dbReference type="PROSITE" id="PS50943">
    <property type="entry name" value="HTH_CROC1"/>
    <property type="match status" value="1"/>
</dbReference>
<dbReference type="InterPro" id="IPR001387">
    <property type="entry name" value="Cro/C1-type_HTH"/>
</dbReference>
<comment type="caution">
    <text evidence="3">The sequence shown here is derived from an EMBL/GenBank/DDBJ whole genome shotgun (WGS) entry which is preliminary data.</text>
</comment>
<dbReference type="OrthoDB" id="6386941at2"/>
<dbReference type="PANTHER" id="PTHR46558:SF5">
    <property type="entry name" value="TRANSCRIPTION REGULATOR"/>
    <property type="match status" value="1"/>
</dbReference>
<dbReference type="AlphaFoldDB" id="A0A4R6BGK6"/>
<reference evidence="3 4" key="1">
    <citation type="submission" date="2019-01" db="EMBL/GenBank/DDBJ databases">
        <title>Draft genome sequences of the type strains of six Macrococcus species.</title>
        <authorList>
            <person name="Mazhar S."/>
            <person name="Altermann E."/>
            <person name="Hill C."/>
            <person name="Mcauliffe O."/>
        </authorList>
    </citation>
    <scope>NUCLEOTIDE SEQUENCE [LARGE SCALE GENOMIC DNA]</scope>
    <source>
        <strain evidence="3 4">CCM4811</strain>
    </source>
</reference>
<evidence type="ECO:0000256" key="1">
    <source>
        <dbReference type="ARBA" id="ARBA00023125"/>
    </source>
</evidence>
<keyword evidence="1" id="KW-0238">DNA-binding</keyword>
<dbReference type="CDD" id="cd00093">
    <property type="entry name" value="HTH_XRE"/>
    <property type="match status" value="1"/>
</dbReference>
<evidence type="ECO:0000313" key="3">
    <source>
        <dbReference type="EMBL" id="TDL99047.1"/>
    </source>
</evidence>
<dbReference type="GO" id="GO:0003677">
    <property type="term" value="F:DNA binding"/>
    <property type="evidence" value="ECO:0007669"/>
    <property type="project" value="UniProtKB-KW"/>
</dbReference>
<dbReference type="Gene3D" id="1.10.260.40">
    <property type="entry name" value="lambda repressor-like DNA-binding domains"/>
    <property type="match status" value="1"/>
</dbReference>